<gene>
    <name evidence="2" type="ORF">STAS_13036</name>
</gene>
<evidence type="ECO:0000256" key="1">
    <source>
        <dbReference type="SAM" id="MobiDB-lite"/>
    </source>
</evidence>
<dbReference type="AlphaFoldDB" id="A0A5A7PX44"/>
<reference evidence="3" key="1">
    <citation type="journal article" date="2019" name="Curr. Biol.">
        <title>Genome Sequence of Striga asiatica Provides Insight into the Evolution of Plant Parasitism.</title>
        <authorList>
            <person name="Yoshida S."/>
            <person name="Kim S."/>
            <person name="Wafula E.K."/>
            <person name="Tanskanen J."/>
            <person name="Kim Y.M."/>
            <person name="Honaas L."/>
            <person name="Yang Z."/>
            <person name="Spallek T."/>
            <person name="Conn C.E."/>
            <person name="Ichihashi Y."/>
            <person name="Cheong K."/>
            <person name="Cui S."/>
            <person name="Der J.P."/>
            <person name="Gundlach H."/>
            <person name="Jiao Y."/>
            <person name="Hori C."/>
            <person name="Ishida J.K."/>
            <person name="Kasahara H."/>
            <person name="Kiba T."/>
            <person name="Kim M.S."/>
            <person name="Koo N."/>
            <person name="Laohavisit A."/>
            <person name="Lee Y.H."/>
            <person name="Lumba S."/>
            <person name="McCourt P."/>
            <person name="Mortimer J.C."/>
            <person name="Mutuku J.M."/>
            <person name="Nomura T."/>
            <person name="Sasaki-Sekimoto Y."/>
            <person name="Seto Y."/>
            <person name="Wang Y."/>
            <person name="Wakatake T."/>
            <person name="Sakakibara H."/>
            <person name="Demura T."/>
            <person name="Yamaguchi S."/>
            <person name="Yoneyama K."/>
            <person name="Manabe R.I."/>
            <person name="Nelson D.C."/>
            <person name="Schulman A.H."/>
            <person name="Timko M.P."/>
            <person name="dePamphilis C.W."/>
            <person name="Choi D."/>
            <person name="Shirasu K."/>
        </authorList>
    </citation>
    <scope>NUCLEOTIDE SEQUENCE [LARGE SCALE GENOMIC DNA]</scope>
    <source>
        <strain evidence="3">cv. UVA1</strain>
    </source>
</reference>
<evidence type="ECO:0000313" key="3">
    <source>
        <dbReference type="Proteomes" id="UP000325081"/>
    </source>
</evidence>
<keyword evidence="3" id="KW-1185">Reference proteome</keyword>
<sequence length="286" mass="31399">HSPNTQASHPTTISDTKQTLPFIFSTQTLSSTTPFVSVGANCLFEALSRRLNRHLLLRTSARRRKIRPPLHRKPRGRTGYEGSIHGGGAALRRIEELLAQDAGGGRCVIFGDPAFDAMLSMQLSCSDGCNKDVPVAMISFHNCSLDAKIKMNLGTHSILFRLITIILFWHVVMSTKSDPPFFLADLSGGGDWRTASVSGSNQQLTSPSGRQLGPTEVRVVLIKTAGSQRRSPATARKKPETSNQKDPFDAKVLHEESRRDRAAFQHGLRFWMQTKSANSPVVVGPK</sequence>
<feature type="region of interest" description="Disordered" evidence="1">
    <location>
        <begin position="224"/>
        <end position="256"/>
    </location>
</feature>
<feature type="non-terminal residue" evidence="2">
    <location>
        <position position="1"/>
    </location>
</feature>
<comment type="caution">
    <text evidence="2">The sequence shown here is derived from an EMBL/GenBank/DDBJ whole genome shotgun (WGS) entry which is preliminary data.</text>
</comment>
<evidence type="ECO:0000313" key="2">
    <source>
        <dbReference type="EMBL" id="GER36687.1"/>
    </source>
</evidence>
<organism evidence="2 3">
    <name type="scientific">Striga asiatica</name>
    <name type="common">Asiatic witchweed</name>
    <name type="synonym">Buchnera asiatica</name>
    <dbReference type="NCBI Taxonomy" id="4170"/>
    <lineage>
        <taxon>Eukaryota</taxon>
        <taxon>Viridiplantae</taxon>
        <taxon>Streptophyta</taxon>
        <taxon>Embryophyta</taxon>
        <taxon>Tracheophyta</taxon>
        <taxon>Spermatophyta</taxon>
        <taxon>Magnoliopsida</taxon>
        <taxon>eudicotyledons</taxon>
        <taxon>Gunneridae</taxon>
        <taxon>Pentapetalae</taxon>
        <taxon>asterids</taxon>
        <taxon>lamiids</taxon>
        <taxon>Lamiales</taxon>
        <taxon>Orobanchaceae</taxon>
        <taxon>Buchnereae</taxon>
        <taxon>Striga</taxon>
    </lineage>
</organism>
<feature type="compositionally biased region" description="Basic and acidic residues" evidence="1">
    <location>
        <begin position="246"/>
        <end position="256"/>
    </location>
</feature>
<protein>
    <submittedName>
        <fullName evidence="2">High-mobility group box 6</fullName>
    </submittedName>
</protein>
<name>A0A5A7PX44_STRAF</name>
<accession>A0A5A7PX44</accession>
<dbReference type="Proteomes" id="UP000325081">
    <property type="component" value="Unassembled WGS sequence"/>
</dbReference>
<proteinExistence type="predicted"/>
<dbReference type="EMBL" id="BKCP01005195">
    <property type="protein sequence ID" value="GER36687.1"/>
    <property type="molecule type" value="Genomic_DNA"/>
</dbReference>
<dbReference type="OrthoDB" id="10660308at2759"/>